<dbReference type="SUPFAM" id="SSF54637">
    <property type="entry name" value="Thioesterase/thiol ester dehydrase-isomerase"/>
    <property type="match status" value="1"/>
</dbReference>
<keyword evidence="2" id="KW-1185">Reference proteome</keyword>
<dbReference type="InterPro" id="IPR029069">
    <property type="entry name" value="HotDog_dom_sf"/>
</dbReference>
<dbReference type="Proteomes" id="UP000014680">
    <property type="component" value="Unassembled WGS sequence"/>
</dbReference>
<organism evidence="1 2">
    <name type="scientific">Entamoeba invadens IP1</name>
    <dbReference type="NCBI Taxonomy" id="370355"/>
    <lineage>
        <taxon>Eukaryota</taxon>
        <taxon>Amoebozoa</taxon>
        <taxon>Evosea</taxon>
        <taxon>Archamoebae</taxon>
        <taxon>Mastigamoebida</taxon>
        <taxon>Entamoebidae</taxon>
        <taxon>Entamoeba</taxon>
    </lineage>
</organism>
<dbReference type="VEuPathDB" id="AmoebaDB:EIN_254550"/>
<evidence type="ECO:0000313" key="1">
    <source>
        <dbReference type="EMBL" id="ELP95101.1"/>
    </source>
</evidence>
<dbReference type="KEGG" id="eiv:EIN_254550"/>
<accession>A0A0A1UET1</accession>
<dbReference type="GeneID" id="14894046"/>
<sequence length="118" mass="13052">MTKEQIKLVKMVDLNPSSHLFAGTAASWFIEESYLCAYANYTENHFVCKAVKEMEIMKPINLGDVLKFSGVCKTGKTSVTVTMTVTRKEEVVMRGVVVFVNIDANGKPAPLCFGDNPQ</sequence>
<evidence type="ECO:0000313" key="2">
    <source>
        <dbReference type="Proteomes" id="UP000014680"/>
    </source>
</evidence>
<reference evidence="1 2" key="1">
    <citation type="submission" date="2012-10" db="EMBL/GenBank/DDBJ databases">
        <authorList>
            <person name="Zafar N."/>
            <person name="Inman J."/>
            <person name="Hall N."/>
            <person name="Lorenzi H."/>
            <person name="Caler E."/>
        </authorList>
    </citation>
    <scope>NUCLEOTIDE SEQUENCE [LARGE SCALE GENOMIC DNA]</scope>
    <source>
        <strain evidence="1 2">IP1</strain>
    </source>
</reference>
<dbReference type="OrthoDB" id="24710at2759"/>
<dbReference type="Gene3D" id="3.10.129.10">
    <property type="entry name" value="Hotdog Thioesterase"/>
    <property type="match status" value="1"/>
</dbReference>
<evidence type="ECO:0008006" key="3">
    <source>
        <dbReference type="Google" id="ProtNLM"/>
    </source>
</evidence>
<dbReference type="EMBL" id="KB206169">
    <property type="protein sequence ID" value="ELP95101.1"/>
    <property type="molecule type" value="Genomic_DNA"/>
</dbReference>
<dbReference type="RefSeq" id="XP_004261872.1">
    <property type="nucleotide sequence ID" value="XM_004261824.1"/>
</dbReference>
<name>A0A0A1UET1_ENTIV</name>
<dbReference type="OMA" id="AGRMAEW"/>
<protein>
    <recommendedName>
        <fullName evidence="3">Acyl-CoA thioesterase</fullName>
    </recommendedName>
</protein>
<dbReference type="AlphaFoldDB" id="A0A0A1UET1"/>
<proteinExistence type="predicted"/>
<gene>
    <name evidence="1" type="ORF">EIN_254550</name>
</gene>